<accession>A0A512L448</accession>
<dbReference type="AlphaFoldDB" id="A0A512L448"/>
<keyword evidence="6" id="KW-1185">Reference proteome</keyword>
<organism evidence="5 6">
    <name type="scientific">Sulfuriferula plumbiphila</name>
    <dbReference type="NCBI Taxonomy" id="171865"/>
    <lineage>
        <taxon>Bacteria</taxon>
        <taxon>Pseudomonadati</taxon>
        <taxon>Pseudomonadota</taxon>
        <taxon>Betaproteobacteria</taxon>
        <taxon>Nitrosomonadales</taxon>
        <taxon>Sulfuricellaceae</taxon>
        <taxon>Sulfuriferula</taxon>
    </lineage>
</organism>
<dbReference type="InterPro" id="IPR013424">
    <property type="entry name" value="Ice-binding_C"/>
</dbReference>
<evidence type="ECO:0000259" key="4">
    <source>
        <dbReference type="Pfam" id="PF07589"/>
    </source>
</evidence>
<feature type="signal peptide" evidence="3">
    <location>
        <begin position="1"/>
        <end position="26"/>
    </location>
</feature>
<dbReference type="EMBL" id="BKAD01000003">
    <property type="protein sequence ID" value="GEP29240.1"/>
    <property type="molecule type" value="Genomic_DNA"/>
</dbReference>
<comment type="caution">
    <text evidence="5">The sequence shown here is derived from an EMBL/GenBank/DDBJ whole genome shotgun (WGS) entry which is preliminary data.</text>
</comment>
<evidence type="ECO:0000256" key="1">
    <source>
        <dbReference type="ARBA" id="ARBA00005445"/>
    </source>
</evidence>
<reference evidence="5 6" key="1">
    <citation type="submission" date="2019-07" db="EMBL/GenBank/DDBJ databases">
        <title>Whole genome shotgun sequence of Thiobacillus plumbophilus NBRC 107929.</title>
        <authorList>
            <person name="Hosoyama A."/>
            <person name="Uohara A."/>
            <person name="Ohji S."/>
            <person name="Ichikawa N."/>
        </authorList>
    </citation>
    <scope>NUCLEOTIDE SEQUENCE [LARGE SCALE GENOMIC DNA]</scope>
    <source>
        <strain evidence="5 6">NBRC 107929</strain>
    </source>
</reference>
<evidence type="ECO:0000313" key="6">
    <source>
        <dbReference type="Proteomes" id="UP000321337"/>
    </source>
</evidence>
<dbReference type="InterPro" id="IPR021884">
    <property type="entry name" value="Ice-bd_prot"/>
</dbReference>
<protein>
    <recommendedName>
        <fullName evidence="4">Ice-binding protein C-terminal domain-containing protein</fullName>
    </recommendedName>
</protein>
<feature type="chain" id="PRO_5021844326" description="Ice-binding protein C-terminal domain-containing protein" evidence="3">
    <location>
        <begin position="27"/>
        <end position="280"/>
    </location>
</feature>
<dbReference type="Proteomes" id="UP000321337">
    <property type="component" value="Unassembled WGS sequence"/>
</dbReference>
<name>A0A512L448_9PROT</name>
<comment type="similarity">
    <text evidence="1">Belongs to the ice-binding protein family.</text>
</comment>
<gene>
    <name evidence="5" type="ORF">TPL01_03780</name>
</gene>
<keyword evidence="2 3" id="KW-0732">Signal</keyword>
<sequence>MKTAKYLPVLSLAVIGALYGASPAWAAPFLGSAQNFAVLGASTVTNTGSTTINGDLGLYPGSSITGLGSITLTGTVHQTDAVAQQAQSDSLTAYATLFNLPFTSNLTGQDLGTVGTLAPGVYKFNSSAQLTGTLTLDAQNDPNALFVFQIGSALTTASSSVVSVLNGSANDGVFWQVGSSATLGTSTLFAGNILADQSVTLNTTAKILCGRAIALNAAVTMDTNTISNDCIGAGAIGSGRNDYGSAGFSNGGGQTVPEPATLALLGLGFAGLGFSRRRLG</sequence>
<dbReference type="RefSeq" id="WP_147070280.1">
    <property type="nucleotide sequence ID" value="NZ_AP021884.1"/>
</dbReference>
<dbReference type="Pfam" id="PF11999">
    <property type="entry name" value="Ice_binding"/>
    <property type="match status" value="1"/>
</dbReference>
<dbReference type="Pfam" id="PF07589">
    <property type="entry name" value="PEP-CTERM"/>
    <property type="match status" value="1"/>
</dbReference>
<proteinExistence type="inferred from homology"/>
<dbReference type="OrthoDB" id="2082707at2"/>
<evidence type="ECO:0000256" key="3">
    <source>
        <dbReference type="SAM" id="SignalP"/>
    </source>
</evidence>
<evidence type="ECO:0000313" key="5">
    <source>
        <dbReference type="EMBL" id="GEP29240.1"/>
    </source>
</evidence>
<evidence type="ECO:0000256" key="2">
    <source>
        <dbReference type="ARBA" id="ARBA00022729"/>
    </source>
</evidence>
<dbReference type="NCBIfam" id="TIGR02595">
    <property type="entry name" value="PEP_CTERM"/>
    <property type="match status" value="1"/>
</dbReference>
<feature type="domain" description="Ice-binding protein C-terminal" evidence="4">
    <location>
        <begin position="255"/>
        <end position="277"/>
    </location>
</feature>